<dbReference type="SUPFAM" id="SSF51735">
    <property type="entry name" value="NAD(P)-binding Rossmann-fold domains"/>
    <property type="match status" value="1"/>
</dbReference>
<dbReference type="GO" id="GO:0008270">
    <property type="term" value="F:zinc ion binding"/>
    <property type="evidence" value="ECO:0007669"/>
    <property type="project" value="InterPro"/>
</dbReference>
<dbReference type="SMART" id="SM00829">
    <property type="entry name" value="PKS_ER"/>
    <property type="match status" value="1"/>
</dbReference>
<evidence type="ECO:0000313" key="7">
    <source>
        <dbReference type="EMBL" id="SVB36311.1"/>
    </source>
</evidence>
<reference evidence="7" key="1">
    <citation type="submission" date="2018-05" db="EMBL/GenBank/DDBJ databases">
        <authorList>
            <person name="Lanie J.A."/>
            <person name="Ng W.-L."/>
            <person name="Kazmierczak K.M."/>
            <person name="Andrzejewski T.M."/>
            <person name="Davidsen T.M."/>
            <person name="Wayne K.J."/>
            <person name="Tettelin H."/>
            <person name="Glass J.I."/>
            <person name="Rusch D."/>
            <person name="Podicherti R."/>
            <person name="Tsui H.-C.T."/>
            <person name="Winkler M.E."/>
        </authorList>
    </citation>
    <scope>NUCLEOTIDE SEQUENCE</scope>
</reference>
<organism evidence="7">
    <name type="scientific">marine metagenome</name>
    <dbReference type="NCBI Taxonomy" id="408172"/>
    <lineage>
        <taxon>unclassified sequences</taxon>
        <taxon>metagenomes</taxon>
        <taxon>ecological metagenomes</taxon>
    </lineage>
</organism>
<keyword evidence="3" id="KW-0479">Metal-binding</keyword>
<keyword evidence="5" id="KW-0560">Oxidoreductase</keyword>
<evidence type="ECO:0000256" key="3">
    <source>
        <dbReference type="ARBA" id="ARBA00022723"/>
    </source>
</evidence>
<gene>
    <name evidence="7" type="ORF">METZ01_LOCUS189165</name>
</gene>
<dbReference type="GO" id="GO:0016491">
    <property type="term" value="F:oxidoreductase activity"/>
    <property type="evidence" value="ECO:0007669"/>
    <property type="project" value="UniProtKB-KW"/>
</dbReference>
<evidence type="ECO:0000256" key="1">
    <source>
        <dbReference type="ARBA" id="ARBA00001947"/>
    </source>
</evidence>
<accession>A0A382DF63</accession>
<dbReference type="InterPro" id="IPR020843">
    <property type="entry name" value="ER"/>
</dbReference>
<evidence type="ECO:0000256" key="2">
    <source>
        <dbReference type="ARBA" id="ARBA00008072"/>
    </source>
</evidence>
<dbReference type="EMBL" id="UINC01038795">
    <property type="protein sequence ID" value="SVB36311.1"/>
    <property type="molecule type" value="Genomic_DNA"/>
</dbReference>
<keyword evidence="4" id="KW-0862">Zinc</keyword>
<dbReference type="Gene3D" id="3.90.180.10">
    <property type="entry name" value="Medium-chain alcohol dehydrogenases, catalytic domain"/>
    <property type="match status" value="2"/>
</dbReference>
<dbReference type="PANTHER" id="PTHR43350:SF21">
    <property type="entry name" value="S-NITROSOMYCOTHIOL REDUCTASE MSCR"/>
    <property type="match status" value="1"/>
</dbReference>
<dbReference type="AlphaFoldDB" id="A0A382DF63"/>
<dbReference type="FunFam" id="3.40.50.720:FF:000003">
    <property type="entry name" value="S-(hydroxymethyl)glutathione dehydrogenase"/>
    <property type="match status" value="1"/>
</dbReference>
<name>A0A382DF63_9ZZZZ</name>
<comment type="cofactor">
    <cofactor evidence="1">
        <name>Zn(2+)</name>
        <dbReference type="ChEBI" id="CHEBI:29105"/>
    </cofactor>
</comment>
<dbReference type="InterPro" id="IPR013149">
    <property type="entry name" value="ADH-like_C"/>
</dbReference>
<dbReference type="Pfam" id="PF00107">
    <property type="entry name" value="ADH_zinc_N"/>
    <property type="match status" value="1"/>
</dbReference>
<evidence type="ECO:0000256" key="5">
    <source>
        <dbReference type="ARBA" id="ARBA00023002"/>
    </source>
</evidence>
<feature type="domain" description="Enoyl reductase (ER)" evidence="6">
    <location>
        <begin position="13"/>
        <end position="347"/>
    </location>
</feature>
<dbReference type="PROSITE" id="PS00059">
    <property type="entry name" value="ADH_ZINC"/>
    <property type="match status" value="1"/>
</dbReference>
<dbReference type="Gene3D" id="3.40.50.720">
    <property type="entry name" value="NAD(P)-binding Rossmann-like Domain"/>
    <property type="match status" value="1"/>
</dbReference>
<dbReference type="InterPro" id="IPR036291">
    <property type="entry name" value="NAD(P)-bd_dom_sf"/>
</dbReference>
<sequence length="357" mass="38125">MTFPRTMRAAILTELRKPLLVEDVELPSELAAGQVLVKIHYSGICGSQIGEIDGAKGEDRFVPHLLGHEGSGTVMAIGPGVRHVKDGDTVVLHWRKSLGIDATPPIYRWRGHRLNAGCVTTFNEYAVVAENRVTPIPSDSDLEVAALFGCAVTTGFGVIENNANVRIGESVVVFGSGGVGLNIVQAAALVSAYPIVAVDLHDNRLELARTMGATCVINSSQGGARETILDVVGAAGVDVFIDNTGQPSIIEMGYEITKPQGRVVLVGVPRKGHDVSIYSLPLHFGKTISGSHGGEALPHNDIPRYQQLYRAGRINLRELVTDSFTLDQINDAIACMRDGKVAGRCLIRFSSARKGEG</sequence>
<protein>
    <recommendedName>
        <fullName evidence="6">Enoyl reductase (ER) domain-containing protein</fullName>
    </recommendedName>
</protein>
<comment type="similarity">
    <text evidence="2">Belongs to the zinc-containing alcohol dehydrogenase family.</text>
</comment>
<dbReference type="SUPFAM" id="SSF50129">
    <property type="entry name" value="GroES-like"/>
    <property type="match status" value="2"/>
</dbReference>
<dbReference type="InterPro" id="IPR011032">
    <property type="entry name" value="GroES-like_sf"/>
</dbReference>
<proteinExistence type="inferred from homology"/>
<dbReference type="PANTHER" id="PTHR43350">
    <property type="entry name" value="NAD-DEPENDENT ALCOHOL DEHYDROGENASE"/>
    <property type="match status" value="1"/>
</dbReference>
<dbReference type="InterPro" id="IPR002328">
    <property type="entry name" value="ADH_Zn_CS"/>
</dbReference>
<evidence type="ECO:0000256" key="4">
    <source>
        <dbReference type="ARBA" id="ARBA00022833"/>
    </source>
</evidence>
<dbReference type="InterPro" id="IPR013154">
    <property type="entry name" value="ADH-like_N"/>
</dbReference>
<dbReference type="Pfam" id="PF08240">
    <property type="entry name" value="ADH_N"/>
    <property type="match status" value="1"/>
</dbReference>
<evidence type="ECO:0000259" key="6">
    <source>
        <dbReference type="SMART" id="SM00829"/>
    </source>
</evidence>